<gene>
    <name evidence="2" type="ORF">TrCOL_g2564</name>
</gene>
<name>A0A9W7GLE3_9STRA</name>
<dbReference type="OrthoDB" id="192380at2759"/>
<feature type="transmembrane region" description="Helical" evidence="1">
    <location>
        <begin position="736"/>
        <end position="757"/>
    </location>
</feature>
<keyword evidence="1" id="KW-1133">Transmembrane helix</keyword>
<reference evidence="3" key="1">
    <citation type="journal article" date="2023" name="Commun. Biol.">
        <title>Genome analysis of Parmales, the sister group of diatoms, reveals the evolutionary specialization of diatoms from phago-mixotrophs to photoautotrophs.</title>
        <authorList>
            <person name="Ban H."/>
            <person name="Sato S."/>
            <person name="Yoshikawa S."/>
            <person name="Yamada K."/>
            <person name="Nakamura Y."/>
            <person name="Ichinomiya M."/>
            <person name="Sato N."/>
            <person name="Blanc-Mathieu R."/>
            <person name="Endo H."/>
            <person name="Kuwata A."/>
            <person name="Ogata H."/>
        </authorList>
    </citation>
    <scope>NUCLEOTIDE SEQUENCE [LARGE SCALE GENOMIC DNA]</scope>
</reference>
<feature type="transmembrane region" description="Helical" evidence="1">
    <location>
        <begin position="198"/>
        <end position="218"/>
    </location>
</feature>
<sequence>MVLAKVIPVLGKVKSKVAEEIHEVRRSEKVEGDADDIKGLLEEQAEGIAEKMFKGGGGEAMDAFDETSSAMKRMLDGGGKPLEMIQVAISFLQSFSLVALIEMEWPAWFTGFKMFTLDFAFMDDAGDWPMILVGLFTAPFLILQLDHGLFVRRNDDYIVQKTVTDEGTWAKRRNFLFTIVLICIFWIMGFVISRGLSFSGYGGGFAFGISFVILVWNLQGGWVLPSVEGMKENLDKLSLRWGFFLVFALYLIGLVSRERSDVPTRVACMDDPSKCLDSKTKARLVDVYSVGIVFLILIFTSVQLFHWIYLRRLLKTCKTTNQNFKLTRCSQEFTAFLFLYLIAYLSGVNASLTMAVMELPGAVNGTHCSGIRHDACGFSDRYVLTEDTCLGKSVYKTPLVIHSTGYADHYVAEFNEIAYFTNGGTSSYFVTYEHTVPVDKEKLLPTSFRPSGCGKPGVSKGEYNAKNGVVTRVVGSGCSGCSELASSSDWMCLYKDPPSQVHSSTVSRVPGEIPCFSWEAKYGSNLCGENCIKLSNFFGYLFFGLYGVLPLLRMTTLGLSVKKLLKEEGGEYKDAFEAISVRARSESTHNRFEEVDDATQKSTISIKIDRFGFKYRVKHLPYPIRFWQTNDDTVKKDLGQQVAVITSLLAAFEEKWWWWKIYLLAERSILAAVVFTEVSVWAAFVVTCFGWLASFYTSPYWEDDEDKADLIARGTTLLTVFVACLAETEVIRGDEILVAILLNLCALVTVVILIMAVGPRRLMMSIVAYYKRGKRQLKLQSGEEAADAMTEKEVEDMTESEFLSKSLVVRTRLMKRFQDHLVGTNFLKWVHVEHGEDIKKINAKQRSMLEKVAKQFGKTSCWLYSPGNGTMTGVKLDGGKVTEIDWRGEGLSLKEGKPIAKGLKMLNTCTKIDLSCNDIYLDVKTNKKEFMSLSNKFIIMKKEEKTTLESVALKFGKTLEWLYDGNGAHNVRKFKGIEYTEDNKIVGLHWAGQGLKGQLPDEICELKDLKRLDLRFNDITVENNVAITNMQDCSMPKHWDDDRYVRLMIESEDVPRGMHFFKPRGDGKRGTRKTVPCLGHRPRLFHLVRPNPNEKDLVQIRDCNDPGCFLLKEELELGNDSGCKGKRAHYSEKEMKSRQTYFRLYWEKNEDEEKMKDKLDRQGTFKVIPALSGTEGYVSFKWESSDNDELDRYITFAKAGRAMGVRVAGTLVKGNGFSGEPLWPKDFSFKMLTFKGDMGGKGPPPTRTKAELTHSWKSGLVNWRVNDMINRMEDDNSFKFDNSKVKVVLCDMARKLGKDVDWLLNGMGGYRVDWWRGIYVEKGQVIEIDWRNEGLRGQIPDELLEISESIREVNFLDNPDMSKKLCEGLIQMQKRLGSDCNFFDPRDDMNIFEVLIDDVYRMPWMDRGGFNKLGTMLTLLVMLWVFVTSTSFGYFIWIVVNGMLVFFAHWNFSRHKSGVQDGEDNNSRFMSGED</sequence>
<feature type="transmembrane region" description="Helical" evidence="1">
    <location>
        <begin position="82"/>
        <end position="108"/>
    </location>
</feature>
<keyword evidence="3" id="KW-1185">Reference proteome</keyword>
<evidence type="ECO:0000313" key="3">
    <source>
        <dbReference type="Proteomes" id="UP001165065"/>
    </source>
</evidence>
<dbReference type="Gene3D" id="3.80.10.10">
    <property type="entry name" value="Ribonuclease Inhibitor"/>
    <property type="match status" value="1"/>
</dbReference>
<dbReference type="EMBL" id="BRYA01000318">
    <property type="protein sequence ID" value="GMI46896.1"/>
    <property type="molecule type" value="Genomic_DNA"/>
</dbReference>
<feature type="transmembrane region" description="Helical" evidence="1">
    <location>
        <begin position="669"/>
        <end position="693"/>
    </location>
</feature>
<feature type="transmembrane region" description="Helical" evidence="1">
    <location>
        <begin position="239"/>
        <end position="256"/>
    </location>
</feature>
<accession>A0A9W7GLE3</accession>
<feature type="transmembrane region" description="Helical" evidence="1">
    <location>
        <begin position="175"/>
        <end position="192"/>
    </location>
</feature>
<keyword evidence="1" id="KW-0472">Membrane</keyword>
<dbReference type="InterPro" id="IPR032675">
    <property type="entry name" value="LRR_dom_sf"/>
</dbReference>
<organism evidence="2 3">
    <name type="scientific">Triparma columacea</name>
    <dbReference type="NCBI Taxonomy" id="722753"/>
    <lineage>
        <taxon>Eukaryota</taxon>
        <taxon>Sar</taxon>
        <taxon>Stramenopiles</taxon>
        <taxon>Ochrophyta</taxon>
        <taxon>Bolidophyceae</taxon>
        <taxon>Parmales</taxon>
        <taxon>Triparmaceae</taxon>
        <taxon>Triparma</taxon>
    </lineage>
</organism>
<comment type="caution">
    <text evidence="2">The sequence shown here is derived from an EMBL/GenBank/DDBJ whole genome shotgun (WGS) entry which is preliminary data.</text>
</comment>
<feature type="transmembrane region" description="Helical" evidence="1">
    <location>
        <begin position="333"/>
        <end position="357"/>
    </location>
</feature>
<feature type="transmembrane region" description="Helical" evidence="1">
    <location>
        <begin position="1434"/>
        <end position="1452"/>
    </location>
</feature>
<feature type="transmembrane region" description="Helical" evidence="1">
    <location>
        <begin position="287"/>
        <end position="310"/>
    </location>
</feature>
<evidence type="ECO:0000256" key="1">
    <source>
        <dbReference type="SAM" id="Phobius"/>
    </source>
</evidence>
<proteinExistence type="predicted"/>
<keyword evidence="1" id="KW-0812">Transmembrane</keyword>
<feature type="transmembrane region" description="Helical" evidence="1">
    <location>
        <begin position="128"/>
        <end position="145"/>
    </location>
</feature>
<protein>
    <submittedName>
        <fullName evidence="2">Uncharacterized protein</fullName>
    </submittedName>
</protein>
<dbReference type="Proteomes" id="UP001165065">
    <property type="component" value="Unassembled WGS sequence"/>
</dbReference>
<evidence type="ECO:0000313" key="2">
    <source>
        <dbReference type="EMBL" id="GMI46896.1"/>
    </source>
</evidence>